<evidence type="ECO:0000256" key="7">
    <source>
        <dbReference type="ARBA" id="ARBA00023136"/>
    </source>
</evidence>
<evidence type="ECO:0000256" key="2">
    <source>
        <dbReference type="ARBA" id="ARBA00022475"/>
    </source>
</evidence>
<feature type="transmembrane region" description="Helical" evidence="8">
    <location>
        <begin position="430"/>
        <end position="448"/>
    </location>
</feature>
<evidence type="ECO:0000259" key="9">
    <source>
        <dbReference type="Pfam" id="PF13231"/>
    </source>
</evidence>
<comment type="subcellular location">
    <subcellularLocation>
        <location evidence="1">Cell membrane</location>
        <topology evidence="1">Multi-pass membrane protein</topology>
    </subcellularLocation>
</comment>
<evidence type="ECO:0000256" key="1">
    <source>
        <dbReference type="ARBA" id="ARBA00004651"/>
    </source>
</evidence>
<feature type="transmembrane region" description="Helical" evidence="8">
    <location>
        <begin position="239"/>
        <end position="257"/>
    </location>
</feature>
<evidence type="ECO:0000256" key="4">
    <source>
        <dbReference type="ARBA" id="ARBA00022679"/>
    </source>
</evidence>
<keyword evidence="4" id="KW-0808">Transferase</keyword>
<dbReference type="RefSeq" id="WP_073517692.1">
    <property type="nucleotide sequence ID" value="NZ_MPOM01000012.1"/>
</dbReference>
<sequence length="487" mass="56099">MKSTFFLKLNTFFVKCLLVLCLIISAAITWDSVSVVREQADTRLLIIIPSIILIGLLFILMGYIANKYMSKLIFTISLIILAFSIRFIWFLNIQTPIESDFAMMYNGAVQATKGDFSFAQSIYYTSWVYQLGFTMYQALIINLFGEGTFFLKFLNVLYCTGTTLLVYKITSHIFNEWTGRVAGLIYALYIPSIVLSSVLTNQHLATFLFYLGFYLLITKGLSHKYMWIFIGISLSLGDIMRPLGGIILIAVTIYFFLHGMLGKSKRDIFTSIKKLCGIFIVFYLVHYIISYSFISAGITQYPLSNRDPLWKFTVGLNHETKGGYSTADAEYMMSFEIGEERKAAEKKLIQERLADPQKVLSLFGDKFTLMWADYDSAPSWSLLTLGNTDNNMITLQNDLMKYEKYMYMAAMLFGTLALLYLILTKQNNTHYTIFLLLIIGYVTVHFLIEYQTRYRYFIIPSFTIIQSYGLYLCYRFISNRKTSKAQN</sequence>
<comment type="caution">
    <text evidence="10">The sequence shown here is derived from an EMBL/GenBank/DDBJ whole genome shotgun (WGS) entry which is preliminary data.</text>
</comment>
<proteinExistence type="predicted"/>
<keyword evidence="5 8" id="KW-0812">Transmembrane</keyword>
<dbReference type="GO" id="GO:0010041">
    <property type="term" value="P:response to iron(III) ion"/>
    <property type="evidence" value="ECO:0007669"/>
    <property type="project" value="TreeGrafter"/>
</dbReference>
<evidence type="ECO:0000256" key="6">
    <source>
        <dbReference type="ARBA" id="ARBA00022989"/>
    </source>
</evidence>
<name>A0A1C4FL61_BACCE</name>
<evidence type="ECO:0000256" key="8">
    <source>
        <dbReference type="SAM" id="Phobius"/>
    </source>
</evidence>
<evidence type="ECO:0000256" key="5">
    <source>
        <dbReference type="ARBA" id="ARBA00022692"/>
    </source>
</evidence>
<feature type="transmembrane region" description="Helical" evidence="8">
    <location>
        <begin position="42"/>
        <end position="65"/>
    </location>
</feature>
<dbReference type="AlphaFoldDB" id="A0A1C4FL61"/>
<dbReference type="Proteomes" id="UP000186535">
    <property type="component" value="Unassembled WGS sequence"/>
</dbReference>
<evidence type="ECO:0000313" key="11">
    <source>
        <dbReference type="Proteomes" id="UP000186535"/>
    </source>
</evidence>
<dbReference type="GO" id="GO:0009103">
    <property type="term" value="P:lipopolysaccharide biosynthetic process"/>
    <property type="evidence" value="ECO:0007669"/>
    <property type="project" value="UniProtKB-ARBA"/>
</dbReference>
<dbReference type="GO" id="GO:0016763">
    <property type="term" value="F:pentosyltransferase activity"/>
    <property type="evidence" value="ECO:0007669"/>
    <property type="project" value="TreeGrafter"/>
</dbReference>
<dbReference type="Pfam" id="PF13231">
    <property type="entry name" value="PMT_2"/>
    <property type="match status" value="1"/>
</dbReference>
<feature type="transmembrane region" description="Helical" evidence="8">
    <location>
        <begin position="207"/>
        <end position="227"/>
    </location>
</feature>
<feature type="transmembrane region" description="Helical" evidence="8">
    <location>
        <begin position="181"/>
        <end position="200"/>
    </location>
</feature>
<gene>
    <name evidence="10" type="ORF">BJR07_17725</name>
</gene>
<feature type="transmembrane region" description="Helical" evidence="8">
    <location>
        <begin position="12"/>
        <end position="30"/>
    </location>
</feature>
<feature type="transmembrane region" description="Helical" evidence="8">
    <location>
        <begin position="72"/>
        <end position="91"/>
    </location>
</feature>
<evidence type="ECO:0000256" key="3">
    <source>
        <dbReference type="ARBA" id="ARBA00022676"/>
    </source>
</evidence>
<feature type="transmembrane region" description="Helical" evidence="8">
    <location>
        <begin position="127"/>
        <end position="144"/>
    </location>
</feature>
<feature type="transmembrane region" description="Helical" evidence="8">
    <location>
        <begin position="278"/>
        <end position="298"/>
    </location>
</feature>
<dbReference type="InterPro" id="IPR050297">
    <property type="entry name" value="LipidA_mod_glycosyltrf_83"/>
</dbReference>
<dbReference type="EMBL" id="MPON01000005">
    <property type="protein sequence ID" value="OKA36494.1"/>
    <property type="molecule type" value="Genomic_DNA"/>
</dbReference>
<feature type="transmembrane region" description="Helical" evidence="8">
    <location>
        <begin position="149"/>
        <end position="169"/>
    </location>
</feature>
<keyword evidence="3" id="KW-0328">Glycosyltransferase</keyword>
<evidence type="ECO:0000313" key="10">
    <source>
        <dbReference type="EMBL" id="OKA36494.1"/>
    </source>
</evidence>
<feature type="domain" description="Glycosyltransferase RgtA/B/C/D-like" evidence="9">
    <location>
        <begin position="136"/>
        <end position="285"/>
    </location>
</feature>
<dbReference type="InterPro" id="IPR038731">
    <property type="entry name" value="RgtA/B/C-like"/>
</dbReference>
<keyword evidence="2" id="KW-1003">Cell membrane</keyword>
<keyword evidence="6 8" id="KW-1133">Transmembrane helix</keyword>
<keyword evidence="7 8" id="KW-0472">Membrane</keyword>
<dbReference type="PANTHER" id="PTHR33908">
    <property type="entry name" value="MANNOSYLTRANSFERASE YKCB-RELATED"/>
    <property type="match status" value="1"/>
</dbReference>
<dbReference type="GO" id="GO:0005886">
    <property type="term" value="C:plasma membrane"/>
    <property type="evidence" value="ECO:0007669"/>
    <property type="project" value="UniProtKB-SubCell"/>
</dbReference>
<feature type="transmembrane region" description="Helical" evidence="8">
    <location>
        <begin position="405"/>
        <end position="423"/>
    </location>
</feature>
<feature type="transmembrane region" description="Helical" evidence="8">
    <location>
        <begin position="454"/>
        <end position="474"/>
    </location>
</feature>
<organism evidence="10 11">
    <name type="scientific">Bacillus cereus</name>
    <dbReference type="NCBI Taxonomy" id="1396"/>
    <lineage>
        <taxon>Bacteria</taxon>
        <taxon>Bacillati</taxon>
        <taxon>Bacillota</taxon>
        <taxon>Bacilli</taxon>
        <taxon>Bacillales</taxon>
        <taxon>Bacillaceae</taxon>
        <taxon>Bacillus</taxon>
        <taxon>Bacillus cereus group</taxon>
    </lineage>
</organism>
<dbReference type="PANTHER" id="PTHR33908:SF3">
    <property type="entry name" value="UNDECAPRENYL PHOSPHATE-ALPHA-4-AMINO-4-DEOXY-L-ARABINOSE ARABINOSYL TRANSFERASE"/>
    <property type="match status" value="1"/>
</dbReference>
<protein>
    <recommendedName>
        <fullName evidence="9">Glycosyltransferase RgtA/B/C/D-like domain-containing protein</fullName>
    </recommendedName>
</protein>
<reference evidence="10 11" key="1">
    <citation type="submission" date="2016-11" db="EMBL/GenBank/DDBJ databases">
        <title>Identification of Bacillus cereus isolated from egg-white.</title>
        <authorList>
            <person name="Soni A."/>
            <person name="Oey I."/>
            <person name="Silcock P."/>
            <person name="Bremer P."/>
        </authorList>
    </citation>
    <scope>NUCLEOTIDE SEQUENCE [LARGE SCALE GENOMIC DNA]</scope>
    <source>
        <strain evidence="10 11">NZAS03</strain>
    </source>
</reference>
<accession>A0A1C4FL61</accession>